<dbReference type="EMBL" id="JAHQIW010007085">
    <property type="protein sequence ID" value="KAJ1372036.1"/>
    <property type="molecule type" value="Genomic_DNA"/>
</dbReference>
<organism evidence="1 2">
    <name type="scientific">Parelaphostrongylus tenuis</name>
    <name type="common">Meningeal worm</name>
    <dbReference type="NCBI Taxonomy" id="148309"/>
    <lineage>
        <taxon>Eukaryota</taxon>
        <taxon>Metazoa</taxon>
        <taxon>Ecdysozoa</taxon>
        <taxon>Nematoda</taxon>
        <taxon>Chromadorea</taxon>
        <taxon>Rhabditida</taxon>
        <taxon>Rhabditina</taxon>
        <taxon>Rhabditomorpha</taxon>
        <taxon>Strongyloidea</taxon>
        <taxon>Metastrongylidae</taxon>
        <taxon>Parelaphostrongylus</taxon>
    </lineage>
</organism>
<gene>
    <name evidence="1" type="ORF">KIN20_034093</name>
</gene>
<comment type="caution">
    <text evidence="1">The sequence shown here is derived from an EMBL/GenBank/DDBJ whole genome shotgun (WGS) entry which is preliminary data.</text>
</comment>
<accession>A0AAD5WJE7</accession>
<name>A0AAD5WJE7_PARTN</name>
<reference evidence="1" key="1">
    <citation type="submission" date="2021-06" db="EMBL/GenBank/DDBJ databases">
        <title>Parelaphostrongylus tenuis whole genome reference sequence.</title>
        <authorList>
            <person name="Garwood T.J."/>
            <person name="Larsen P.A."/>
            <person name="Fountain-Jones N.M."/>
            <person name="Garbe J.R."/>
            <person name="Macchietto M.G."/>
            <person name="Kania S.A."/>
            <person name="Gerhold R.W."/>
            <person name="Richards J.E."/>
            <person name="Wolf T.M."/>
        </authorList>
    </citation>
    <scope>NUCLEOTIDE SEQUENCE</scope>
    <source>
        <strain evidence="1">MNPRO001-30</strain>
        <tissue evidence="1">Meninges</tissue>
    </source>
</reference>
<sequence>MVTDNDTTRFEPFEAKGSKLSHTVYFIDLVPAQSPIKIMSIFATCSGNKARTFDLTPFGVVVSITAVFGCGMMPQGQGNYREIVMVGSAKSCKFEHKIVGLNLVKVFNVTSLMESCYILNFRKASSILIEESGWTGGLIADTSCVMPIIDEMERGA</sequence>
<keyword evidence="2" id="KW-1185">Reference proteome</keyword>
<protein>
    <submittedName>
        <fullName evidence="1">Uncharacterized protein</fullName>
    </submittedName>
</protein>
<dbReference type="AlphaFoldDB" id="A0AAD5WJE7"/>
<evidence type="ECO:0000313" key="1">
    <source>
        <dbReference type="EMBL" id="KAJ1372036.1"/>
    </source>
</evidence>
<proteinExistence type="predicted"/>
<dbReference type="Proteomes" id="UP001196413">
    <property type="component" value="Unassembled WGS sequence"/>
</dbReference>
<evidence type="ECO:0000313" key="2">
    <source>
        <dbReference type="Proteomes" id="UP001196413"/>
    </source>
</evidence>